<keyword evidence="2" id="KW-1185">Reference proteome</keyword>
<evidence type="ECO:0000313" key="1">
    <source>
        <dbReference type="EMBL" id="KAI8661037.1"/>
    </source>
</evidence>
<dbReference type="Proteomes" id="UP001065298">
    <property type="component" value="Chromosome 8"/>
</dbReference>
<sequence length="286" mass="30590">MTTYHIQPVNNRVQGRLALVTGARYYPSLSMQSCGPGCRGLRRSFALFFESTTPDMQEKAQTLASELQASFPEQRFFCVAADLSNRDATRALVPNVLNHGEVAGRHSAVSILVANAGVGKRIRDIQNIEEDNWDEVMEVNARSQFVVTKACLPGMRSQGWGRVILVGSIASRGGGINGCHYAATKGALSSMGLNLATVLAPEGVTVNIVLPALIGSTGMIPTPKSQTWEKNADLEALREEDPGLAIAASIPVHRLGVPEEVANVVTMMAKTGYMTGQEILLAGGLR</sequence>
<comment type="caution">
    <text evidence="1">The sequence shown here is derived from an EMBL/GenBank/DDBJ whole genome shotgun (WGS) entry which is preliminary data.</text>
</comment>
<gene>
    <name evidence="1" type="ORF">NCS57_01083000</name>
</gene>
<evidence type="ECO:0000313" key="2">
    <source>
        <dbReference type="Proteomes" id="UP001065298"/>
    </source>
</evidence>
<proteinExistence type="predicted"/>
<name>A0ACC0QPU2_9HYPO</name>
<reference evidence="1" key="1">
    <citation type="submission" date="2022-06" db="EMBL/GenBank/DDBJ databases">
        <title>Fusarium solani species complex genomes reveal bases of compartmentalisation and animal pathogenesis.</title>
        <authorList>
            <person name="Tsai I.J."/>
        </authorList>
    </citation>
    <scope>NUCLEOTIDE SEQUENCE</scope>
    <source>
        <strain evidence="1">Fu6.1</strain>
    </source>
</reference>
<accession>A0ACC0QPU2</accession>
<organism evidence="1 2">
    <name type="scientific">Fusarium keratoplasticum</name>
    <dbReference type="NCBI Taxonomy" id="1328300"/>
    <lineage>
        <taxon>Eukaryota</taxon>
        <taxon>Fungi</taxon>
        <taxon>Dikarya</taxon>
        <taxon>Ascomycota</taxon>
        <taxon>Pezizomycotina</taxon>
        <taxon>Sordariomycetes</taxon>
        <taxon>Hypocreomycetidae</taxon>
        <taxon>Hypocreales</taxon>
        <taxon>Nectriaceae</taxon>
        <taxon>Fusarium</taxon>
        <taxon>Fusarium solani species complex</taxon>
    </lineage>
</organism>
<dbReference type="EMBL" id="CM046510">
    <property type="protein sequence ID" value="KAI8661037.1"/>
    <property type="molecule type" value="Genomic_DNA"/>
</dbReference>
<protein>
    <submittedName>
        <fullName evidence="1">Uncharacterized protein</fullName>
    </submittedName>
</protein>